<comment type="caution">
    <text evidence="2">The sequence shown here is derived from an EMBL/GenBank/DDBJ whole genome shotgun (WGS) entry which is preliminary data.</text>
</comment>
<proteinExistence type="predicted"/>
<sequence>MKTKYSICILMLLTLLFSFTSCDKDELDTWVSIEADKTTVAVNETVSFTMSGNAETYVVYTGDTGINPIDFKPFSHVFANSYLVITGGKKVDQEEYVLTKARLDTWTPILNAEILAFNLLNPKATLDATVIIAGLEALVDKSYYKDTAANRIRELMPTLKTFGDCGNLVVTYFTNLSILLTPVGGFSTGVALNRNELTYSYKFSTPGTYVVTLLGTRLSDKNYSGSGYIYNSTSSASEYTYNRNIDTVTIVVQ</sequence>
<dbReference type="PROSITE" id="PS51257">
    <property type="entry name" value="PROKAR_LIPOPROTEIN"/>
    <property type="match status" value="1"/>
</dbReference>
<organism evidence="2 3">
    <name type="scientific">Flavobacterium myungsuense</name>
    <dbReference type="NCBI Taxonomy" id="651823"/>
    <lineage>
        <taxon>Bacteria</taxon>
        <taxon>Pseudomonadati</taxon>
        <taxon>Bacteroidota</taxon>
        <taxon>Flavobacteriia</taxon>
        <taxon>Flavobacteriales</taxon>
        <taxon>Flavobacteriaceae</taxon>
        <taxon>Flavobacterium</taxon>
    </lineage>
</organism>
<dbReference type="Proteomes" id="UP001597051">
    <property type="component" value="Unassembled WGS sequence"/>
</dbReference>
<dbReference type="RefSeq" id="WP_379753848.1">
    <property type="nucleotide sequence ID" value="NZ_JBHSYB010000011.1"/>
</dbReference>
<feature type="chain" id="PRO_5047030010" description="DUF5017 domain-containing protein" evidence="1">
    <location>
        <begin position="24"/>
        <end position="253"/>
    </location>
</feature>
<name>A0ABW3J004_9FLAO</name>
<keyword evidence="3" id="KW-1185">Reference proteome</keyword>
<feature type="signal peptide" evidence="1">
    <location>
        <begin position="1"/>
        <end position="23"/>
    </location>
</feature>
<evidence type="ECO:0000313" key="2">
    <source>
        <dbReference type="EMBL" id="MFD0983383.1"/>
    </source>
</evidence>
<evidence type="ECO:0000313" key="3">
    <source>
        <dbReference type="Proteomes" id="UP001597051"/>
    </source>
</evidence>
<evidence type="ECO:0000256" key="1">
    <source>
        <dbReference type="SAM" id="SignalP"/>
    </source>
</evidence>
<evidence type="ECO:0008006" key="4">
    <source>
        <dbReference type="Google" id="ProtNLM"/>
    </source>
</evidence>
<protein>
    <recommendedName>
        <fullName evidence="4">DUF5017 domain-containing protein</fullName>
    </recommendedName>
</protein>
<dbReference type="EMBL" id="JBHTIZ010000006">
    <property type="protein sequence ID" value="MFD0983383.1"/>
    <property type="molecule type" value="Genomic_DNA"/>
</dbReference>
<accession>A0ABW3J004</accession>
<gene>
    <name evidence="2" type="ORF">ACFQ0S_02730</name>
</gene>
<keyword evidence="1" id="KW-0732">Signal</keyword>
<reference evidence="3" key="1">
    <citation type="journal article" date="2019" name="Int. J. Syst. Evol. Microbiol.">
        <title>The Global Catalogue of Microorganisms (GCM) 10K type strain sequencing project: providing services to taxonomists for standard genome sequencing and annotation.</title>
        <authorList>
            <consortium name="The Broad Institute Genomics Platform"/>
            <consortium name="The Broad Institute Genome Sequencing Center for Infectious Disease"/>
            <person name="Wu L."/>
            <person name="Ma J."/>
        </authorList>
    </citation>
    <scope>NUCLEOTIDE SEQUENCE [LARGE SCALE GENOMIC DNA]</scope>
    <source>
        <strain evidence="3">CECT 7649</strain>
    </source>
</reference>